<accession>A0A1M4XIK3</accession>
<keyword evidence="10" id="KW-1185">Reference proteome</keyword>
<reference evidence="10" key="1">
    <citation type="submission" date="2016-11" db="EMBL/GenBank/DDBJ databases">
        <authorList>
            <person name="Varghese N."/>
            <person name="Submissions S."/>
        </authorList>
    </citation>
    <scope>NUCLEOTIDE SEQUENCE [LARGE SCALE GENOMIC DNA]</scope>
    <source>
        <strain evidence="10">DSM 12395</strain>
    </source>
</reference>
<dbReference type="AlphaFoldDB" id="A0A1M4XIK3"/>
<dbReference type="PANTHER" id="PTHR30386:SF26">
    <property type="entry name" value="TRANSPORT PROTEIN COMB"/>
    <property type="match status" value="1"/>
</dbReference>
<dbReference type="GO" id="GO:0055085">
    <property type="term" value="P:transmembrane transport"/>
    <property type="evidence" value="ECO:0007669"/>
    <property type="project" value="InterPro"/>
</dbReference>
<evidence type="ECO:0000256" key="6">
    <source>
        <dbReference type="SAM" id="Phobius"/>
    </source>
</evidence>
<dbReference type="Pfam" id="PF25963">
    <property type="entry name" value="Beta-barrel_AAEA"/>
    <property type="match status" value="1"/>
</dbReference>
<protein>
    <submittedName>
        <fullName evidence="9">Barrel-sandwich domain of CusB or HlyD membrane-fusion</fullName>
    </submittedName>
</protein>
<dbReference type="InterPro" id="IPR058625">
    <property type="entry name" value="MdtA-like_BSH"/>
</dbReference>
<dbReference type="RefSeq" id="WP_073237991.1">
    <property type="nucleotide sequence ID" value="NZ_FQUY01000008.1"/>
</dbReference>
<dbReference type="Pfam" id="PF25917">
    <property type="entry name" value="BSH_RND"/>
    <property type="match status" value="1"/>
</dbReference>
<dbReference type="EMBL" id="FQUY01000008">
    <property type="protein sequence ID" value="SHE93329.1"/>
    <property type="molecule type" value="Genomic_DNA"/>
</dbReference>
<dbReference type="Gene3D" id="2.40.30.170">
    <property type="match status" value="1"/>
</dbReference>
<evidence type="ECO:0000313" key="10">
    <source>
        <dbReference type="Proteomes" id="UP000184148"/>
    </source>
</evidence>
<evidence type="ECO:0000256" key="2">
    <source>
        <dbReference type="ARBA" id="ARBA00009477"/>
    </source>
</evidence>
<evidence type="ECO:0000256" key="5">
    <source>
        <dbReference type="ARBA" id="ARBA00023136"/>
    </source>
</evidence>
<dbReference type="Gene3D" id="2.40.50.100">
    <property type="match status" value="1"/>
</dbReference>
<proteinExistence type="inferred from homology"/>
<evidence type="ECO:0000259" key="8">
    <source>
        <dbReference type="Pfam" id="PF25963"/>
    </source>
</evidence>
<comment type="similarity">
    <text evidence="2">Belongs to the membrane fusion protein (MFP) (TC 8.A.1) family.</text>
</comment>
<dbReference type="GO" id="GO:0016020">
    <property type="term" value="C:membrane"/>
    <property type="evidence" value="ECO:0007669"/>
    <property type="project" value="UniProtKB-SubCell"/>
</dbReference>
<gene>
    <name evidence="9" type="ORF">SAMN02745133_01467</name>
</gene>
<evidence type="ECO:0000259" key="7">
    <source>
        <dbReference type="Pfam" id="PF25917"/>
    </source>
</evidence>
<comment type="subcellular location">
    <subcellularLocation>
        <location evidence="1">Membrane</location>
        <topology evidence="1">Single-pass membrane protein</topology>
    </subcellularLocation>
</comment>
<feature type="domain" description="Multidrug resistance protein MdtA-like barrel-sandwich hybrid" evidence="7">
    <location>
        <begin position="43"/>
        <end position="116"/>
    </location>
</feature>
<feature type="domain" description="p-hydroxybenzoic acid efflux pump subunit AaeA-like beta-barrel" evidence="8">
    <location>
        <begin position="124"/>
        <end position="215"/>
    </location>
</feature>
<evidence type="ECO:0000256" key="4">
    <source>
        <dbReference type="ARBA" id="ARBA00022989"/>
    </source>
</evidence>
<feature type="transmembrane region" description="Helical" evidence="6">
    <location>
        <begin position="7"/>
        <end position="26"/>
    </location>
</feature>
<dbReference type="STRING" id="1121429.SAMN02745133_01467"/>
<dbReference type="InterPro" id="IPR050739">
    <property type="entry name" value="MFP"/>
</dbReference>
<evidence type="ECO:0000313" key="9">
    <source>
        <dbReference type="EMBL" id="SHE93329.1"/>
    </source>
</evidence>
<sequence length="217" mass="23805">MKKKNIYLVLLAMVITLAAVSFYYWYQNTHYVSTEDARVDGDIVKVSPQVAGQIIELPVEEDQYVNQGELVGRLSDVTLAPGSNLDLTVIKAPISGTVIKKTAHVGEMASPGVPVAMMADLKNLYVTANIEETKLNKVKVGQPVDYTIDTFPGVRFKGKVLSIGNAANSVFSLLPQQNTGNSFTKVTQRIPVKISIEDYQKRRLLPGMSAVVKIHIK</sequence>
<evidence type="ECO:0000256" key="3">
    <source>
        <dbReference type="ARBA" id="ARBA00022692"/>
    </source>
</evidence>
<keyword evidence="4 6" id="KW-1133">Transmembrane helix</keyword>
<dbReference type="Proteomes" id="UP000184148">
    <property type="component" value="Unassembled WGS sequence"/>
</dbReference>
<dbReference type="InterPro" id="IPR058634">
    <property type="entry name" value="AaeA-lik-b-barrel"/>
</dbReference>
<name>A0A1M4XIK3_9FIRM</name>
<dbReference type="PANTHER" id="PTHR30386">
    <property type="entry name" value="MEMBRANE FUSION SUBUNIT OF EMRAB-TOLC MULTIDRUG EFFLUX PUMP"/>
    <property type="match status" value="1"/>
</dbReference>
<organism evidence="9 10">
    <name type="scientific">Desulforamulus putei DSM 12395</name>
    <dbReference type="NCBI Taxonomy" id="1121429"/>
    <lineage>
        <taxon>Bacteria</taxon>
        <taxon>Bacillati</taxon>
        <taxon>Bacillota</taxon>
        <taxon>Clostridia</taxon>
        <taxon>Eubacteriales</taxon>
        <taxon>Peptococcaceae</taxon>
        <taxon>Desulforamulus</taxon>
    </lineage>
</organism>
<keyword evidence="5 6" id="KW-0472">Membrane</keyword>
<keyword evidence="3 6" id="KW-0812">Transmembrane</keyword>
<evidence type="ECO:0000256" key="1">
    <source>
        <dbReference type="ARBA" id="ARBA00004167"/>
    </source>
</evidence>
<dbReference type="OrthoDB" id="9811754at2"/>
<dbReference type="SUPFAM" id="SSF111369">
    <property type="entry name" value="HlyD-like secretion proteins"/>
    <property type="match status" value="1"/>
</dbReference>